<name>A0ABP7A121_9ACTN</name>
<dbReference type="RefSeq" id="WP_231481232.1">
    <property type="nucleotide sequence ID" value="NZ_BAAAZO010000009.1"/>
</dbReference>
<evidence type="ECO:0000256" key="1">
    <source>
        <dbReference type="SAM" id="Phobius"/>
    </source>
</evidence>
<dbReference type="EMBL" id="BAAAZO010000009">
    <property type="protein sequence ID" value="GAA3622863.1"/>
    <property type="molecule type" value="Genomic_DNA"/>
</dbReference>
<evidence type="ECO:0000313" key="2">
    <source>
        <dbReference type="EMBL" id="GAA3622863.1"/>
    </source>
</evidence>
<comment type="caution">
    <text evidence="2">The sequence shown here is derived from an EMBL/GenBank/DDBJ whole genome shotgun (WGS) entry which is preliminary data.</text>
</comment>
<accession>A0ABP7A121</accession>
<reference evidence="3" key="1">
    <citation type="journal article" date="2019" name="Int. J. Syst. Evol. Microbiol.">
        <title>The Global Catalogue of Microorganisms (GCM) 10K type strain sequencing project: providing services to taxonomists for standard genome sequencing and annotation.</title>
        <authorList>
            <consortium name="The Broad Institute Genomics Platform"/>
            <consortium name="The Broad Institute Genome Sequencing Center for Infectious Disease"/>
            <person name="Wu L."/>
            <person name="Ma J."/>
        </authorList>
    </citation>
    <scope>NUCLEOTIDE SEQUENCE [LARGE SCALE GENOMIC DNA]</scope>
    <source>
        <strain evidence="3">JCM 16902</strain>
    </source>
</reference>
<gene>
    <name evidence="2" type="ORF">GCM10022223_44820</name>
</gene>
<keyword evidence="1" id="KW-1133">Transmembrane helix</keyword>
<keyword evidence="1" id="KW-0812">Transmembrane</keyword>
<proteinExistence type="predicted"/>
<sequence>MTVPAAFVSAATEAAEEHIDLPLDAWVYPLIAGALFFTLFLLTYSFRNVARKH</sequence>
<protein>
    <submittedName>
        <fullName evidence="2">Uncharacterized protein</fullName>
    </submittedName>
</protein>
<keyword evidence="3" id="KW-1185">Reference proteome</keyword>
<feature type="transmembrane region" description="Helical" evidence="1">
    <location>
        <begin position="25"/>
        <end position="46"/>
    </location>
</feature>
<organism evidence="2 3">
    <name type="scientific">Kineosporia mesophila</name>
    <dbReference type="NCBI Taxonomy" id="566012"/>
    <lineage>
        <taxon>Bacteria</taxon>
        <taxon>Bacillati</taxon>
        <taxon>Actinomycetota</taxon>
        <taxon>Actinomycetes</taxon>
        <taxon>Kineosporiales</taxon>
        <taxon>Kineosporiaceae</taxon>
        <taxon>Kineosporia</taxon>
    </lineage>
</organism>
<evidence type="ECO:0000313" key="3">
    <source>
        <dbReference type="Proteomes" id="UP001501074"/>
    </source>
</evidence>
<keyword evidence="1" id="KW-0472">Membrane</keyword>
<dbReference type="Proteomes" id="UP001501074">
    <property type="component" value="Unassembled WGS sequence"/>
</dbReference>